<name>A0AAW6PFC8_9PSED</name>
<evidence type="ECO:0000256" key="1">
    <source>
        <dbReference type="SAM" id="SignalP"/>
    </source>
</evidence>
<proteinExistence type="predicted"/>
<dbReference type="RefSeq" id="WP_134163397.1">
    <property type="nucleotide sequence ID" value="NZ_BDGS01000001.1"/>
</dbReference>
<comment type="caution">
    <text evidence="3">The sequence shown here is derived from an EMBL/GenBank/DDBJ whole genome shotgun (WGS) entry which is preliminary data.</text>
</comment>
<dbReference type="Pfam" id="PF09832">
    <property type="entry name" value="DUF2059"/>
    <property type="match status" value="1"/>
</dbReference>
<feature type="signal peptide" evidence="1">
    <location>
        <begin position="1"/>
        <end position="37"/>
    </location>
</feature>
<reference evidence="3" key="1">
    <citation type="submission" date="2023-03" db="EMBL/GenBank/DDBJ databases">
        <title>Draft assemblies of triclosan tolerant bacteria isolated from returned activated sludge.</title>
        <authorList>
            <person name="Van Hamelsveld S."/>
        </authorList>
    </citation>
    <scope>NUCLEOTIDE SEQUENCE</scope>
    <source>
        <strain evidence="3">GW210015_S63</strain>
    </source>
</reference>
<dbReference type="EMBL" id="JARJLR010000494">
    <property type="protein sequence ID" value="MDF3845896.1"/>
    <property type="molecule type" value="Genomic_DNA"/>
</dbReference>
<feature type="domain" description="DUF2059" evidence="2">
    <location>
        <begin position="102"/>
        <end position="159"/>
    </location>
</feature>
<sequence>MAGPKGHTRQTQGLPMTALRKICTAALLVGFSSMALADSAAEAEKFLKQVHADKLTVPVYAQVQQMFAQHFAQAKAPDSKKAVLDRYQAKANAELDRAVGWEKIKPELVKLYSDNFTESELKQLNDFYASPLGQKVLQKMPRLTAQSAQLTQAKLQTAVDPVNKLLADMDKELGVKAPVKK</sequence>
<evidence type="ECO:0000259" key="2">
    <source>
        <dbReference type="Pfam" id="PF09832"/>
    </source>
</evidence>
<organism evidence="3 4">
    <name type="scientific">Pseudomonas citronellolis</name>
    <dbReference type="NCBI Taxonomy" id="53408"/>
    <lineage>
        <taxon>Bacteria</taxon>
        <taxon>Pseudomonadati</taxon>
        <taxon>Pseudomonadota</taxon>
        <taxon>Gammaproteobacteria</taxon>
        <taxon>Pseudomonadales</taxon>
        <taxon>Pseudomonadaceae</taxon>
        <taxon>Pseudomonas</taxon>
    </lineage>
</organism>
<keyword evidence="1" id="KW-0732">Signal</keyword>
<feature type="chain" id="PRO_5043633423" evidence="1">
    <location>
        <begin position="38"/>
        <end position="181"/>
    </location>
</feature>
<dbReference type="AlphaFoldDB" id="A0AAW6PFC8"/>
<protein>
    <submittedName>
        <fullName evidence="3">DUF2059 domain-containing protein</fullName>
    </submittedName>
</protein>
<accession>A0AAW6PFC8</accession>
<gene>
    <name evidence="3" type="ORF">P3W55_29670</name>
</gene>
<dbReference type="Proteomes" id="UP001220662">
    <property type="component" value="Unassembled WGS sequence"/>
</dbReference>
<evidence type="ECO:0000313" key="3">
    <source>
        <dbReference type="EMBL" id="MDF3845896.1"/>
    </source>
</evidence>
<evidence type="ECO:0000313" key="4">
    <source>
        <dbReference type="Proteomes" id="UP001220662"/>
    </source>
</evidence>
<dbReference type="InterPro" id="IPR018637">
    <property type="entry name" value="DUF2059"/>
</dbReference>